<protein>
    <submittedName>
        <fullName evidence="3">Ferritin-like domain-containing protein</fullName>
    </submittedName>
</protein>
<keyword evidence="4" id="KW-1185">Reference proteome</keyword>
<dbReference type="EMBL" id="JAKGSG010000062">
    <property type="protein sequence ID" value="MCF4123496.1"/>
    <property type="molecule type" value="Genomic_DNA"/>
</dbReference>
<dbReference type="RefSeq" id="WP_236091249.1">
    <property type="nucleotide sequence ID" value="NZ_JAKGSG010000062.1"/>
</dbReference>
<proteinExistence type="predicted"/>
<dbReference type="InterPro" id="IPR012347">
    <property type="entry name" value="Ferritin-like"/>
</dbReference>
<comment type="caution">
    <text evidence="3">The sequence shown here is derived from an EMBL/GenBank/DDBJ whole genome shotgun (WGS) entry which is preliminary data.</text>
</comment>
<name>A0AA41U968_9MICO</name>
<accession>A0AA41U968</accession>
<dbReference type="Gene3D" id="1.20.1260.10">
    <property type="match status" value="1"/>
</dbReference>
<gene>
    <name evidence="3" type="ORF">L1785_21240</name>
</gene>
<dbReference type="Pfam" id="PF13794">
    <property type="entry name" value="MiaE_2"/>
    <property type="match status" value="1"/>
</dbReference>
<sequence length="264" mass="26731">MTEQRDARVNADDVLEVLGLAAYTDLGAFSLVASQAAGAPGLAVRQRVAGLAAGVIVRQTAALALAARHGADAQAAMGPFDGLLDDFDARTVPMNWWEAVVKAYVGHAVAGDLCRTAAHGLPPEARDEVLAVLDGAELDAGLADLLADAVSGDSVLAARLALWGRRVVGEALGVAQRLLATRPQLTALVGAARTQLTAVPDAGAVASARVLASGAGGSGDGQAPEGVTAQAGGRPTSGGDAQAWMFSRLTAEHTRRMDRLGMAA</sequence>
<organism evidence="3 4">
    <name type="scientific">Antribacter soli</name>
    <dbReference type="NCBI Taxonomy" id="2910976"/>
    <lineage>
        <taxon>Bacteria</taxon>
        <taxon>Bacillati</taxon>
        <taxon>Actinomycetota</taxon>
        <taxon>Actinomycetes</taxon>
        <taxon>Micrococcales</taxon>
        <taxon>Promicromonosporaceae</taxon>
        <taxon>Antribacter</taxon>
    </lineage>
</organism>
<feature type="domain" description="Ferritin-like" evidence="2">
    <location>
        <begin position="13"/>
        <end position="190"/>
    </location>
</feature>
<evidence type="ECO:0000256" key="1">
    <source>
        <dbReference type="SAM" id="MobiDB-lite"/>
    </source>
</evidence>
<evidence type="ECO:0000313" key="3">
    <source>
        <dbReference type="EMBL" id="MCF4123496.1"/>
    </source>
</evidence>
<dbReference type="InterPro" id="IPR059125">
    <property type="entry name" value="Ferritin_actino"/>
</dbReference>
<dbReference type="AlphaFoldDB" id="A0AA41U968"/>
<dbReference type="Proteomes" id="UP001165405">
    <property type="component" value="Unassembled WGS sequence"/>
</dbReference>
<evidence type="ECO:0000313" key="4">
    <source>
        <dbReference type="Proteomes" id="UP001165405"/>
    </source>
</evidence>
<evidence type="ECO:0000259" key="2">
    <source>
        <dbReference type="Pfam" id="PF13794"/>
    </source>
</evidence>
<feature type="region of interest" description="Disordered" evidence="1">
    <location>
        <begin position="214"/>
        <end position="241"/>
    </location>
</feature>
<reference evidence="3" key="1">
    <citation type="submission" date="2022-01" db="EMBL/GenBank/DDBJ databases">
        <title>Antribacter sp. nov., isolated from Guizhou of China.</title>
        <authorList>
            <person name="Chengliang C."/>
            <person name="Ya Z."/>
        </authorList>
    </citation>
    <scope>NUCLEOTIDE SEQUENCE</scope>
    <source>
        <strain evidence="3">KLBMP 9083</strain>
    </source>
</reference>